<name>A0A6A5FPV5_PERFL</name>
<organism evidence="2 3">
    <name type="scientific">Perca fluviatilis</name>
    <name type="common">European perch</name>
    <dbReference type="NCBI Taxonomy" id="8168"/>
    <lineage>
        <taxon>Eukaryota</taxon>
        <taxon>Metazoa</taxon>
        <taxon>Chordata</taxon>
        <taxon>Craniata</taxon>
        <taxon>Vertebrata</taxon>
        <taxon>Euteleostomi</taxon>
        <taxon>Actinopterygii</taxon>
        <taxon>Neopterygii</taxon>
        <taxon>Teleostei</taxon>
        <taxon>Neoteleostei</taxon>
        <taxon>Acanthomorphata</taxon>
        <taxon>Eupercaria</taxon>
        <taxon>Perciformes</taxon>
        <taxon>Percoidei</taxon>
        <taxon>Percidae</taxon>
        <taxon>Percinae</taxon>
        <taxon>Perca</taxon>
    </lineage>
</organism>
<feature type="region of interest" description="Disordered" evidence="1">
    <location>
        <begin position="58"/>
        <end position="118"/>
    </location>
</feature>
<dbReference type="Proteomes" id="UP000465112">
    <property type="component" value="Chromosome 4"/>
</dbReference>
<feature type="compositionally biased region" description="Acidic residues" evidence="1">
    <location>
        <begin position="84"/>
        <end position="96"/>
    </location>
</feature>
<keyword evidence="3" id="KW-1185">Reference proteome</keyword>
<dbReference type="EMBL" id="VHII01000004">
    <property type="protein sequence ID" value="KAF1392192.1"/>
    <property type="molecule type" value="Genomic_DNA"/>
</dbReference>
<evidence type="ECO:0000313" key="3">
    <source>
        <dbReference type="Proteomes" id="UP000465112"/>
    </source>
</evidence>
<evidence type="ECO:0000256" key="1">
    <source>
        <dbReference type="SAM" id="MobiDB-lite"/>
    </source>
</evidence>
<feature type="compositionally biased region" description="Basic and acidic residues" evidence="1">
    <location>
        <begin position="74"/>
        <end position="83"/>
    </location>
</feature>
<proteinExistence type="predicted"/>
<gene>
    <name evidence="2" type="ORF">PFLUV_G00050010</name>
</gene>
<dbReference type="AlphaFoldDB" id="A0A6A5FPV5"/>
<reference evidence="2 3" key="1">
    <citation type="submission" date="2019-06" db="EMBL/GenBank/DDBJ databases">
        <title>A chromosome-scale genome assembly of the European perch, Perca fluviatilis.</title>
        <authorList>
            <person name="Roques C."/>
            <person name="Zahm M."/>
            <person name="Cabau C."/>
            <person name="Klopp C."/>
            <person name="Bouchez O."/>
            <person name="Donnadieu C."/>
            <person name="Kuhl H."/>
            <person name="Gislard M."/>
            <person name="Guendouz S."/>
            <person name="Journot L."/>
            <person name="Haffray P."/>
            <person name="Bestin A."/>
            <person name="Morvezen R."/>
            <person name="Feron R."/>
            <person name="Wen M."/>
            <person name="Jouanno E."/>
            <person name="Herpin A."/>
            <person name="Schartl M."/>
            <person name="Postlethwait J."/>
            <person name="Schaerlinger B."/>
            <person name="Chardard D."/>
            <person name="Lecocq T."/>
            <person name="Poncet C."/>
            <person name="Jaffrelo L."/>
            <person name="Lampietro C."/>
            <person name="Guiguen Y."/>
        </authorList>
    </citation>
    <scope>NUCLEOTIDE SEQUENCE [LARGE SCALE GENOMIC DNA]</scope>
    <source>
        <tissue evidence="2">Blood</tissue>
    </source>
</reference>
<feature type="compositionally biased region" description="Pro residues" evidence="1">
    <location>
        <begin position="105"/>
        <end position="114"/>
    </location>
</feature>
<comment type="caution">
    <text evidence="2">The sequence shown here is derived from an EMBL/GenBank/DDBJ whole genome shotgun (WGS) entry which is preliminary data.</text>
</comment>
<accession>A0A6A5FPV5</accession>
<protein>
    <submittedName>
        <fullName evidence="2">Uncharacterized protein</fullName>
    </submittedName>
</protein>
<feature type="region of interest" description="Disordered" evidence="1">
    <location>
        <begin position="211"/>
        <end position="234"/>
    </location>
</feature>
<sequence length="262" mass="29265">MKAAMAGDLQKRYIDLKATLHACSAMDPRFKSLPFLTENERQEVYDGLIVEAARSMQPSESLWSVDEEGTANAHADDEGMASKEDEDAVDEGEQFMEGESSQGQHPPPRNPRPSCPLAALLGERYGGAARPKTNTQQDEAQEQMTRYKEADLLEWEAWMTSREKSFTKTGRMQRATYGQVCQWVLTAWSIVKKSTIINGFRKAGLLHVEEGSAGDLPPDESDKSDNENNPILDEAILRLFNSNTEGDDFSGFSAQEEEYSEQ</sequence>
<evidence type="ECO:0000313" key="2">
    <source>
        <dbReference type="EMBL" id="KAF1392192.1"/>
    </source>
</evidence>